<name>A0A1W0X164_HYPEX</name>
<feature type="signal peptide" evidence="7">
    <location>
        <begin position="1"/>
        <end position="23"/>
    </location>
</feature>
<organism evidence="9 10">
    <name type="scientific">Hypsibius exemplaris</name>
    <name type="common">Freshwater tardigrade</name>
    <dbReference type="NCBI Taxonomy" id="2072580"/>
    <lineage>
        <taxon>Eukaryota</taxon>
        <taxon>Metazoa</taxon>
        <taxon>Ecdysozoa</taxon>
        <taxon>Tardigrada</taxon>
        <taxon>Eutardigrada</taxon>
        <taxon>Parachela</taxon>
        <taxon>Hypsibioidea</taxon>
        <taxon>Hypsibiidae</taxon>
        <taxon>Hypsibius</taxon>
    </lineage>
</organism>
<dbReference type="GO" id="GO:0008061">
    <property type="term" value="F:chitin binding"/>
    <property type="evidence" value="ECO:0007669"/>
    <property type="project" value="UniProtKB-KW"/>
</dbReference>
<evidence type="ECO:0000313" key="9">
    <source>
        <dbReference type="EMBL" id="OQV21181.1"/>
    </source>
</evidence>
<evidence type="ECO:0000256" key="4">
    <source>
        <dbReference type="ARBA" id="ARBA00023157"/>
    </source>
</evidence>
<dbReference type="PANTHER" id="PTHR23301:SF0">
    <property type="entry name" value="CHITIN-BINDING TYPE-2 DOMAIN-CONTAINING PROTEIN-RELATED"/>
    <property type="match status" value="1"/>
</dbReference>
<dbReference type="EMBL" id="MTYJ01000025">
    <property type="protein sequence ID" value="OQV21181.1"/>
    <property type="molecule type" value="Genomic_DNA"/>
</dbReference>
<evidence type="ECO:0000256" key="3">
    <source>
        <dbReference type="ARBA" id="ARBA00022737"/>
    </source>
</evidence>
<dbReference type="PANTHER" id="PTHR23301">
    <property type="entry name" value="CHITIN BINDING PERITROPHIN-A"/>
    <property type="match status" value="1"/>
</dbReference>
<evidence type="ECO:0000259" key="8">
    <source>
        <dbReference type="PROSITE" id="PS50940"/>
    </source>
</evidence>
<dbReference type="Proteomes" id="UP000192578">
    <property type="component" value="Unassembled WGS sequence"/>
</dbReference>
<dbReference type="InterPro" id="IPR002557">
    <property type="entry name" value="Chitin-bd_dom"/>
</dbReference>
<dbReference type="Pfam" id="PF01607">
    <property type="entry name" value="CBM_14"/>
    <property type="match status" value="1"/>
</dbReference>
<feature type="region of interest" description="Disordered" evidence="6">
    <location>
        <begin position="404"/>
        <end position="423"/>
    </location>
</feature>
<feature type="region of interest" description="Disordered" evidence="6">
    <location>
        <begin position="256"/>
        <end position="289"/>
    </location>
</feature>
<evidence type="ECO:0000313" key="10">
    <source>
        <dbReference type="Proteomes" id="UP000192578"/>
    </source>
</evidence>
<comment type="caution">
    <text evidence="9">The sequence shown here is derived from an EMBL/GenBank/DDBJ whole genome shotgun (WGS) entry which is preliminary data.</text>
</comment>
<feature type="compositionally biased region" description="Low complexity" evidence="6">
    <location>
        <begin position="266"/>
        <end position="289"/>
    </location>
</feature>
<dbReference type="OrthoDB" id="6364363at2759"/>
<proteinExistence type="predicted"/>
<keyword evidence="3" id="KW-0677">Repeat</keyword>
<dbReference type="AlphaFoldDB" id="A0A1W0X164"/>
<keyword evidence="5" id="KW-0325">Glycoprotein</keyword>
<dbReference type="SMART" id="SM00494">
    <property type="entry name" value="ChtBD2"/>
    <property type="match status" value="1"/>
</dbReference>
<dbReference type="InterPro" id="IPR036508">
    <property type="entry name" value="Chitin-bd_dom_sf"/>
</dbReference>
<dbReference type="PROSITE" id="PS50940">
    <property type="entry name" value="CHIT_BIND_II"/>
    <property type="match status" value="1"/>
</dbReference>
<feature type="region of interest" description="Disordered" evidence="6">
    <location>
        <begin position="302"/>
        <end position="359"/>
    </location>
</feature>
<reference evidence="10" key="1">
    <citation type="submission" date="2017-01" db="EMBL/GenBank/DDBJ databases">
        <title>Comparative genomics of anhydrobiosis in the tardigrade Hypsibius dujardini.</title>
        <authorList>
            <person name="Yoshida Y."/>
            <person name="Koutsovoulos G."/>
            <person name="Laetsch D."/>
            <person name="Stevens L."/>
            <person name="Kumar S."/>
            <person name="Horikawa D."/>
            <person name="Ishino K."/>
            <person name="Komine S."/>
            <person name="Tomita M."/>
            <person name="Blaxter M."/>
            <person name="Arakawa K."/>
        </authorList>
    </citation>
    <scope>NUCLEOTIDE SEQUENCE [LARGE SCALE GENOMIC DNA]</scope>
    <source>
        <strain evidence="10">Z151</strain>
    </source>
</reference>
<protein>
    <recommendedName>
        <fullName evidence="8">Chitin-binding type-2 domain-containing protein</fullName>
    </recommendedName>
</protein>
<dbReference type="Gene3D" id="2.170.140.10">
    <property type="entry name" value="Chitin binding domain"/>
    <property type="match status" value="1"/>
</dbReference>
<evidence type="ECO:0000256" key="2">
    <source>
        <dbReference type="ARBA" id="ARBA00022729"/>
    </source>
</evidence>
<feature type="compositionally biased region" description="Polar residues" evidence="6">
    <location>
        <begin position="350"/>
        <end position="359"/>
    </location>
</feature>
<evidence type="ECO:0000256" key="6">
    <source>
        <dbReference type="SAM" id="MobiDB-lite"/>
    </source>
</evidence>
<keyword evidence="10" id="KW-1185">Reference proteome</keyword>
<dbReference type="PROSITE" id="PS51257">
    <property type="entry name" value="PROKAR_LIPOPROTEIN"/>
    <property type="match status" value="1"/>
</dbReference>
<feature type="chain" id="PRO_5013048685" description="Chitin-binding type-2 domain-containing protein" evidence="7">
    <location>
        <begin position="24"/>
        <end position="423"/>
    </location>
</feature>
<keyword evidence="1" id="KW-0147">Chitin-binding</keyword>
<evidence type="ECO:0000256" key="5">
    <source>
        <dbReference type="ARBA" id="ARBA00023180"/>
    </source>
</evidence>
<accession>A0A1W0X164</accession>
<dbReference type="SUPFAM" id="SSF57625">
    <property type="entry name" value="Invertebrate chitin-binding proteins"/>
    <property type="match status" value="1"/>
</dbReference>
<dbReference type="GO" id="GO:0005576">
    <property type="term" value="C:extracellular region"/>
    <property type="evidence" value="ECO:0007669"/>
    <property type="project" value="InterPro"/>
</dbReference>
<keyword evidence="2 7" id="KW-0732">Signal</keyword>
<feature type="compositionally biased region" description="Low complexity" evidence="6">
    <location>
        <begin position="310"/>
        <end position="349"/>
    </location>
</feature>
<feature type="domain" description="Chitin-binding type-2" evidence="8">
    <location>
        <begin position="80"/>
        <end position="139"/>
    </location>
</feature>
<dbReference type="InterPro" id="IPR051940">
    <property type="entry name" value="Chitin_bind-dev_reg"/>
</dbReference>
<keyword evidence="4" id="KW-1015">Disulfide bond</keyword>
<sequence length="423" mass="44700">MRRFHPFVGLFLLSGCGFELLNGHDVEKRQALNVQNPPVWQALDVLRGSVTLDAAQVQQLIASAVPGQTYPTLSYIPQTGFTCSSARQPGFYADPDTGCQVFRRCEANNYMFSYICPNSTLFNQITLVCDYWYNVQCGASQQFVDYSNPRIYNQNARLLDDVDMGGASGSGNYAGSSGHYEAGGGGNAARYSGGQVNLGGGNAAYSTGNAAYSSNSAARLQNGGTYSGLQQSTGGSSYQTANLGASSGVGLYGSGQPSSYGGGSSRGVVSSGYASSQPSSSSYISSAYSSPAQQQQLPFGTQVNSYPARPQVQQQQQQPQPAQYQSQQQPQQQQSSSYQQPSPQFQQPSGYASQQSLPSSYSIAGQPSYSIAGQPSYRSLSNRLLRLQADASEPVTAVVTTQVSAPSPLATESIQDGSSVSVT</sequence>
<evidence type="ECO:0000256" key="1">
    <source>
        <dbReference type="ARBA" id="ARBA00022669"/>
    </source>
</evidence>
<evidence type="ECO:0000256" key="7">
    <source>
        <dbReference type="SAM" id="SignalP"/>
    </source>
</evidence>
<gene>
    <name evidence="9" type="ORF">BV898_04941</name>
</gene>